<proteinExistence type="predicted"/>
<dbReference type="AlphaFoldDB" id="A0A3B0PQB8"/>
<dbReference type="Proteomes" id="UP000259328">
    <property type="component" value="Chromosome"/>
</dbReference>
<feature type="signal peptide" evidence="1">
    <location>
        <begin position="1"/>
        <end position="23"/>
    </location>
</feature>
<feature type="non-terminal residue" evidence="2">
    <location>
        <position position="100"/>
    </location>
</feature>
<sequence length="100" mass="11256">MKKLKFKYKLILLLLSAAATLSATVGVSVLAFSKVQNTKEVNRIYYQEQNINTIGGSVVTLDNFVFNASARVKNYYANSFSNHRIYNSANSGYDSTPNYW</sequence>
<feature type="chain" id="PRO_5017324058" evidence="1">
    <location>
        <begin position="24"/>
        <end position="100"/>
    </location>
</feature>
<keyword evidence="1" id="KW-0732">Signal</keyword>
<name>A0A3B0PQB8_MYCSY</name>
<organism evidence="2 3">
    <name type="scientific">Mycoplasmopsis synoviae</name>
    <name type="common">Mycoplasma synoviae</name>
    <dbReference type="NCBI Taxonomy" id="2109"/>
    <lineage>
        <taxon>Bacteria</taxon>
        <taxon>Bacillati</taxon>
        <taxon>Mycoplasmatota</taxon>
        <taxon>Mycoplasmoidales</taxon>
        <taxon>Metamycoplasmataceae</taxon>
        <taxon>Mycoplasmopsis</taxon>
    </lineage>
</organism>
<evidence type="ECO:0000256" key="1">
    <source>
        <dbReference type="SAM" id="SignalP"/>
    </source>
</evidence>
<accession>A0A3B0PQB8</accession>
<dbReference type="EMBL" id="LS991953">
    <property type="protein sequence ID" value="SYV93626.1"/>
    <property type="molecule type" value="Genomic_DNA"/>
</dbReference>
<reference evidence="3" key="1">
    <citation type="submission" date="2018-06" db="EMBL/GenBank/DDBJ databases">
        <authorList>
            <consortium name="Pathogen Informatics"/>
        </authorList>
    </citation>
    <scope>NUCLEOTIDE SEQUENCE [LARGE SCALE GENOMIC DNA]</scope>
    <source>
        <strain evidence="3">NCTC10124</strain>
    </source>
</reference>
<gene>
    <name evidence="2" type="ORF">NCTC10124_01380</name>
</gene>
<evidence type="ECO:0000313" key="2">
    <source>
        <dbReference type="EMBL" id="SYV93626.1"/>
    </source>
</evidence>
<protein>
    <submittedName>
        <fullName evidence="2">Uncharacterized protein</fullName>
    </submittedName>
</protein>
<evidence type="ECO:0000313" key="3">
    <source>
        <dbReference type="Proteomes" id="UP000259328"/>
    </source>
</evidence>